<dbReference type="Pfam" id="PF08281">
    <property type="entry name" value="Sigma70_r4_2"/>
    <property type="match status" value="1"/>
</dbReference>
<feature type="domain" description="RNA polymerase sigma-70 region 2" evidence="6">
    <location>
        <begin position="38"/>
        <end position="97"/>
    </location>
</feature>
<dbReference type="InterPro" id="IPR039425">
    <property type="entry name" value="RNA_pol_sigma-70-like"/>
</dbReference>
<dbReference type="Gene3D" id="1.10.10.10">
    <property type="entry name" value="Winged helix-like DNA-binding domain superfamily/Winged helix DNA-binding domain"/>
    <property type="match status" value="1"/>
</dbReference>
<dbReference type="InterPro" id="IPR014284">
    <property type="entry name" value="RNA_pol_sigma-70_dom"/>
</dbReference>
<evidence type="ECO:0000313" key="8">
    <source>
        <dbReference type="EMBL" id="QJW97012.1"/>
    </source>
</evidence>
<evidence type="ECO:0000313" key="9">
    <source>
        <dbReference type="Proteomes" id="UP000503447"/>
    </source>
</evidence>
<dbReference type="PANTHER" id="PTHR43133">
    <property type="entry name" value="RNA POLYMERASE ECF-TYPE SIGMA FACTO"/>
    <property type="match status" value="1"/>
</dbReference>
<dbReference type="NCBIfam" id="TIGR02937">
    <property type="entry name" value="sigma70-ECF"/>
    <property type="match status" value="1"/>
</dbReference>
<dbReference type="Gene3D" id="1.10.1740.10">
    <property type="match status" value="1"/>
</dbReference>
<dbReference type="Proteomes" id="UP000503447">
    <property type="component" value="Chromosome"/>
</dbReference>
<evidence type="ECO:0000256" key="4">
    <source>
        <dbReference type="ARBA" id="ARBA00023163"/>
    </source>
</evidence>
<keyword evidence="3" id="KW-0731">Sigma factor</keyword>
<name>A0A6M5YVT7_9BACT</name>
<protein>
    <recommendedName>
        <fullName evidence="10">ECF RNA polymerase sigma factor SigE</fullName>
    </recommendedName>
</protein>
<evidence type="ECO:0000256" key="5">
    <source>
        <dbReference type="SAM" id="Phobius"/>
    </source>
</evidence>
<sequence>MSRALQTLRLLTAEPDQSDGQLLEAYAARRDGAAFAELVRRHGPMVWGVCRRALPNRQDAEDAFQATFLVLVRKPGAVRPPDRVGNWLHGVAVRTAQKAGKVVSRRREHQVESLPEPETVAEGIWHDLVPVLDREVARLPEKYRLPVVLCDLEGSTRREAAARLGWPEGTVAGRLALGRAMLARRLARHGLAVSGGVLATVLSGPSARAVAPAQLFGSTIRTAAGGAFRPGVTVLAEEVLRAMSATRFIALAAVVVVAAIGGGMALWAQPIPGDRPSAVPVKRAPAPAKAKDRTVDIAWGQEVNGLQAGVGFAPARSRPYQVGETVTLAVFLRNVSGREMTFEYADGFLYEEPPTVVDAAGKPVSVSYEAIGGERIRRRQKLTLAAGEVVEVERTQRLLSPDRGRRAEPPTIYVGPGRYKVSFSGVPPHDKPAPAARLSTGQIDMEVVVETLTPVFGQDGWRFAATYLNTTTAVADLPTLLRESSIVLDGKTYPRQILKFAGNSKLPPGERWAFSVGAVEYLGRDFVLGEGKHTLTLKFGGQEFGPVEFEWRK</sequence>
<dbReference type="GO" id="GO:0003677">
    <property type="term" value="F:DNA binding"/>
    <property type="evidence" value="ECO:0007669"/>
    <property type="project" value="InterPro"/>
</dbReference>
<keyword evidence="2" id="KW-0805">Transcription regulation</keyword>
<accession>A0A6M5YVT7</accession>
<keyword evidence="4" id="KW-0804">Transcription</keyword>
<dbReference type="InterPro" id="IPR007627">
    <property type="entry name" value="RNA_pol_sigma70_r2"/>
</dbReference>
<dbReference type="RefSeq" id="WP_171472483.1">
    <property type="nucleotide sequence ID" value="NZ_CP053452.2"/>
</dbReference>
<feature type="transmembrane region" description="Helical" evidence="5">
    <location>
        <begin position="248"/>
        <end position="268"/>
    </location>
</feature>
<evidence type="ECO:0000256" key="2">
    <source>
        <dbReference type="ARBA" id="ARBA00023015"/>
    </source>
</evidence>
<gene>
    <name evidence="8" type="ORF">FTUN_4572</name>
</gene>
<keyword evidence="5" id="KW-0472">Membrane</keyword>
<dbReference type="InterPro" id="IPR013325">
    <property type="entry name" value="RNA_pol_sigma_r2"/>
</dbReference>
<evidence type="ECO:0000259" key="6">
    <source>
        <dbReference type="Pfam" id="PF04542"/>
    </source>
</evidence>
<dbReference type="GO" id="GO:0006352">
    <property type="term" value="P:DNA-templated transcription initiation"/>
    <property type="evidence" value="ECO:0007669"/>
    <property type="project" value="InterPro"/>
</dbReference>
<organism evidence="8 9">
    <name type="scientific">Frigoriglobus tundricola</name>
    <dbReference type="NCBI Taxonomy" id="2774151"/>
    <lineage>
        <taxon>Bacteria</taxon>
        <taxon>Pseudomonadati</taxon>
        <taxon>Planctomycetota</taxon>
        <taxon>Planctomycetia</taxon>
        <taxon>Gemmatales</taxon>
        <taxon>Gemmataceae</taxon>
        <taxon>Frigoriglobus</taxon>
    </lineage>
</organism>
<dbReference type="GO" id="GO:0016987">
    <property type="term" value="F:sigma factor activity"/>
    <property type="evidence" value="ECO:0007669"/>
    <property type="project" value="UniProtKB-KW"/>
</dbReference>
<proteinExistence type="inferred from homology"/>
<keyword evidence="5" id="KW-1133">Transmembrane helix</keyword>
<evidence type="ECO:0000259" key="7">
    <source>
        <dbReference type="Pfam" id="PF08281"/>
    </source>
</evidence>
<comment type="similarity">
    <text evidence="1">Belongs to the sigma-70 factor family. ECF subfamily.</text>
</comment>
<dbReference type="SUPFAM" id="SSF88659">
    <property type="entry name" value="Sigma3 and sigma4 domains of RNA polymerase sigma factors"/>
    <property type="match status" value="1"/>
</dbReference>
<evidence type="ECO:0000256" key="3">
    <source>
        <dbReference type="ARBA" id="ARBA00023082"/>
    </source>
</evidence>
<evidence type="ECO:0000256" key="1">
    <source>
        <dbReference type="ARBA" id="ARBA00010641"/>
    </source>
</evidence>
<dbReference type="AlphaFoldDB" id="A0A6M5YVT7"/>
<dbReference type="Pfam" id="PF04542">
    <property type="entry name" value="Sigma70_r2"/>
    <property type="match status" value="1"/>
</dbReference>
<feature type="domain" description="RNA polymerase sigma factor 70 region 4 type 2" evidence="7">
    <location>
        <begin position="132"/>
        <end position="182"/>
    </location>
</feature>
<keyword evidence="5" id="KW-0812">Transmembrane</keyword>
<dbReference type="PANTHER" id="PTHR43133:SF51">
    <property type="entry name" value="RNA POLYMERASE SIGMA FACTOR"/>
    <property type="match status" value="1"/>
</dbReference>
<reference evidence="9" key="1">
    <citation type="submission" date="2020-05" db="EMBL/GenBank/DDBJ databases">
        <title>Frigoriglobus tundricola gen. nov., sp. nov., a psychrotolerant cellulolytic planctomycete of the family Gemmataceae with two divergent copies of 16S rRNA gene.</title>
        <authorList>
            <person name="Kulichevskaya I.S."/>
            <person name="Ivanova A.A."/>
            <person name="Naumoff D.G."/>
            <person name="Beletsky A.V."/>
            <person name="Rijpstra W.I.C."/>
            <person name="Sinninghe Damste J.S."/>
            <person name="Mardanov A.V."/>
            <person name="Ravin N.V."/>
            <person name="Dedysh S.N."/>
        </authorList>
    </citation>
    <scope>NUCLEOTIDE SEQUENCE [LARGE SCALE GENOMIC DNA]</scope>
    <source>
        <strain evidence="9">PL17</strain>
    </source>
</reference>
<dbReference type="InterPro" id="IPR036388">
    <property type="entry name" value="WH-like_DNA-bd_sf"/>
</dbReference>
<dbReference type="InterPro" id="IPR013324">
    <property type="entry name" value="RNA_pol_sigma_r3/r4-like"/>
</dbReference>
<dbReference type="InterPro" id="IPR013249">
    <property type="entry name" value="RNA_pol_sigma70_r4_t2"/>
</dbReference>
<dbReference type="EMBL" id="CP053452">
    <property type="protein sequence ID" value="QJW97012.1"/>
    <property type="molecule type" value="Genomic_DNA"/>
</dbReference>
<dbReference type="SUPFAM" id="SSF88946">
    <property type="entry name" value="Sigma2 domain of RNA polymerase sigma factors"/>
    <property type="match status" value="1"/>
</dbReference>
<dbReference type="KEGG" id="ftj:FTUN_4572"/>
<evidence type="ECO:0008006" key="10">
    <source>
        <dbReference type="Google" id="ProtNLM"/>
    </source>
</evidence>
<keyword evidence="9" id="KW-1185">Reference proteome</keyword>